<organism evidence="1 2">
    <name type="scientific">Cryomyces antarcticus</name>
    <dbReference type="NCBI Taxonomy" id="329879"/>
    <lineage>
        <taxon>Eukaryota</taxon>
        <taxon>Fungi</taxon>
        <taxon>Dikarya</taxon>
        <taxon>Ascomycota</taxon>
        <taxon>Pezizomycotina</taxon>
        <taxon>Dothideomycetes</taxon>
        <taxon>Dothideomycetes incertae sedis</taxon>
        <taxon>Cryomyces</taxon>
    </lineage>
</organism>
<feature type="non-terminal residue" evidence="1">
    <location>
        <position position="1"/>
    </location>
</feature>
<proteinExistence type="predicted"/>
<dbReference type="EMBL" id="JAVRRA010024886">
    <property type="protein sequence ID" value="KAK5126854.1"/>
    <property type="molecule type" value="Genomic_DNA"/>
</dbReference>
<accession>A0ABR0KT31</accession>
<reference evidence="1 2" key="1">
    <citation type="submission" date="2023-08" db="EMBL/GenBank/DDBJ databases">
        <title>Black Yeasts Isolated from many extreme environments.</title>
        <authorList>
            <person name="Coleine C."/>
            <person name="Stajich J.E."/>
            <person name="Selbmann L."/>
        </authorList>
    </citation>
    <scope>NUCLEOTIDE SEQUENCE [LARGE SCALE GENOMIC DNA]</scope>
    <source>
        <strain evidence="1 2">CCFEE 536</strain>
    </source>
</reference>
<protein>
    <submittedName>
        <fullName evidence="1">Uncharacterized protein</fullName>
    </submittedName>
</protein>
<sequence>NGVDLFSHSVRGLQVIVMLSPDDELYRAALFKDVMIVLCSDREATPVEALKSLLEITTRMAELRKQIV</sequence>
<feature type="non-terminal residue" evidence="1">
    <location>
        <position position="68"/>
    </location>
</feature>
<gene>
    <name evidence="1" type="ORF">LTR16_002955</name>
</gene>
<name>A0ABR0KT31_9PEZI</name>
<evidence type="ECO:0000313" key="2">
    <source>
        <dbReference type="Proteomes" id="UP001357485"/>
    </source>
</evidence>
<comment type="caution">
    <text evidence="1">The sequence shown here is derived from an EMBL/GenBank/DDBJ whole genome shotgun (WGS) entry which is preliminary data.</text>
</comment>
<dbReference type="Proteomes" id="UP001357485">
    <property type="component" value="Unassembled WGS sequence"/>
</dbReference>
<keyword evidence="2" id="KW-1185">Reference proteome</keyword>
<evidence type="ECO:0000313" key="1">
    <source>
        <dbReference type="EMBL" id="KAK5126854.1"/>
    </source>
</evidence>